<keyword evidence="4 12" id="KW-0812">Transmembrane</keyword>
<evidence type="ECO:0000313" key="15">
    <source>
        <dbReference type="Proteomes" id="UP001227230"/>
    </source>
</evidence>
<dbReference type="Pfam" id="PF13855">
    <property type="entry name" value="LRR_8"/>
    <property type="match status" value="2"/>
</dbReference>
<dbReference type="Gene3D" id="3.80.10.10">
    <property type="entry name" value="Ribonuclease Inhibitor"/>
    <property type="match status" value="1"/>
</dbReference>
<evidence type="ECO:0000256" key="3">
    <source>
        <dbReference type="ARBA" id="ARBA00022679"/>
    </source>
</evidence>
<dbReference type="InterPro" id="IPR000719">
    <property type="entry name" value="Prot_kinase_dom"/>
</dbReference>
<dbReference type="SUPFAM" id="SSF56112">
    <property type="entry name" value="Protein kinase-like (PK-like)"/>
    <property type="match status" value="1"/>
</dbReference>
<proteinExistence type="predicted"/>
<keyword evidence="10 12" id="KW-0472">Membrane</keyword>
<dbReference type="PROSITE" id="PS00108">
    <property type="entry name" value="PROTEIN_KINASE_ST"/>
    <property type="match status" value="1"/>
</dbReference>
<dbReference type="SMART" id="SM00220">
    <property type="entry name" value="S_TKc"/>
    <property type="match status" value="1"/>
</dbReference>
<keyword evidence="5" id="KW-0677">Repeat</keyword>
<dbReference type="InterPro" id="IPR017441">
    <property type="entry name" value="Protein_kinase_ATP_BS"/>
</dbReference>
<evidence type="ECO:0000256" key="8">
    <source>
        <dbReference type="ARBA" id="ARBA00022840"/>
    </source>
</evidence>
<evidence type="ECO:0000256" key="9">
    <source>
        <dbReference type="ARBA" id="ARBA00022989"/>
    </source>
</evidence>
<dbReference type="Gene3D" id="3.30.200.20">
    <property type="entry name" value="Phosphorylase Kinase, domain 1"/>
    <property type="match status" value="1"/>
</dbReference>
<evidence type="ECO:0000313" key="14">
    <source>
        <dbReference type="EMBL" id="WJZ95484.1"/>
    </source>
</evidence>
<organism evidence="14 15">
    <name type="scientific">Vitis vinifera</name>
    <name type="common">Grape</name>
    <dbReference type="NCBI Taxonomy" id="29760"/>
    <lineage>
        <taxon>Eukaryota</taxon>
        <taxon>Viridiplantae</taxon>
        <taxon>Streptophyta</taxon>
        <taxon>Embryophyta</taxon>
        <taxon>Tracheophyta</taxon>
        <taxon>Spermatophyta</taxon>
        <taxon>Magnoliopsida</taxon>
        <taxon>eudicotyledons</taxon>
        <taxon>Gunneridae</taxon>
        <taxon>Pentapetalae</taxon>
        <taxon>rosids</taxon>
        <taxon>Vitales</taxon>
        <taxon>Vitaceae</taxon>
        <taxon>Viteae</taxon>
        <taxon>Vitis</taxon>
    </lineage>
</organism>
<dbReference type="PANTHER" id="PTHR27008:SF585">
    <property type="entry name" value="PROTEIN KINASE DOMAIN-CONTAINING PROTEIN"/>
    <property type="match status" value="1"/>
</dbReference>
<dbReference type="InterPro" id="IPR051809">
    <property type="entry name" value="Plant_receptor-like_S/T_kinase"/>
</dbReference>
<dbReference type="InterPro" id="IPR032675">
    <property type="entry name" value="LRR_dom_sf"/>
</dbReference>
<evidence type="ECO:0000256" key="6">
    <source>
        <dbReference type="ARBA" id="ARBA00022741"/>
    </source>
</evidence>
<dbReference type="PANTHER" id="PTHR27008">
    <property type="entry name" value="OS04G0122200 PROTEIN"/>
    <property type="match status" value="1"/>
</dbReference>
<evidence type="ECO:0000256" key="7">
    <source>
        <dbReference type="ARBA" id="ARBA00022777"/>
    </source>
</evidence>
<evidence type="ECO:0000256" key="4">
    <source>
        <dbReference type="ARBA" id="ARBA00022692"/>
    </source>
</evidence>
<keyword evidence="7" id="KW-0418">Kinase</keyword>
<evidence type="ECO:0000256" key="5">
    <source>
        <dbReference type="ARBA" id="ARBA00022737"/>
    </source>
</evidence>
<dbReference type="InterPro" id="IPR001611">
    <property type="entry name" value="Leu-rich_rpt"/>
</dbReference>
<reference evidence="14 15" key="1">
    <citation type="journal article" date="2023" name="Hortic Res">
        <title>The complete reference genome for grapevine (Vitis vinifera L.) genetics and breeding.</title>
        <authorList>
            <person name="Shi X."/>
            <person name="Cao S."/>
            <person name="Wang X."/>
            <person name="Huang S."/>
            <person name="Wang Y."/>
            <person name="Liu Z."/>
            <person name="Liu W."/>
            <person name="Leng X."/>
            <person name="Peng Y."/>
            <person name="Wang N."/>
            <person name="Wang Y."/>
            <person name="Ma Z."/>
            <person name="Xu X."/>
            <person name="Zhang F."/>
            <person name="Xue H."/>
            <person name="Zhong H."/>
            <person name="Wang Y."/>
            <person name="Zhang K."/>
            <person name="Velt A."/>
            <person name="Avia K."/>
            <person name="Holtgrawe D."/>
            <person name="Grimplet J."/>
            <person name="Matus J.T."/>
            <person name="Ware D."/>
            <person name="Wu X."/>
            <person name="Wang H."/>
            <person name="Liu C."/>
            <person name="Fang Y."/>
            <person name="Rustenholz C."/>
            <person name="Cheng Z."/>
            <person name="Xiao H."/>
            <person name="Zhou Y."/>
        </authorList>
    </citation>
    <scope>NUCLEOTIDE SEQUENCE [LARGE SCALE GENOMIC DNA]</scope>
    <source>
        <strain evidence="15">cv. Pinot noir / PN40024</strain>
        <tissue evidence="14">Leaf</tissue>
    </source>
</reference>
<feature type="transmembrane region" description="Helical" evidence="12">
    <location>
        <begin position="570"/>
        <end position="594"/>
    </location>
</feature>
<evidence type="ECO:0000259" key="13">
    <source>
        <dbReference type="PROSITE" id="PS50011"/>
    </source>
</evidence>
<evidence type="ECO:0000256" key="10">
    <source>
        <dbReference type="ARBA" id="ARBA00023136"/>
    </source>
</evidence>
<keyword evidence="2" id="KW-0433">Leucine-rich repeat</keyword>
<gene>
    <name evidence="14" type="ORF">VitviT2T_014252</name>
</gene>
<keyword evidence="8 11" id="KW-0067">ATP-binding</keyword>
<evidence type="ECO:0000256" key="12">
    <source>
        <dbReference type="SAM" id="Phobius"/>
    </source>
</evidence>
<keyword evidence="15" id="KW-1185">Reference proteome</keyword>
<dbReference type="Gene3D" id="1.10.510.10">
    <property type="entry name" value="Transferase(Phosphotransferase) domain 1"/>
    <property type="match status" value="1"/>
</dbReference>
<dbReference type="SUPFAM" id="SSF52058">
    <property type="entry name" value="L domain-like"/>
    <property type="match status" value="1"/>
</dbReference>
<comment type="subcellular location">
    <subcellularLocation>
        <location evidence="1">Membrane</location>
    </subcellularLocation>
</comment>
<dbReference type="Pfam" id="PF00069">
    <property type="entry name" value="Pkinase"/>
    <property type="match status" value="1"/>
</dbReference>
<name>A0ABY9CLS6_VITVI</name>
<keyword evidence="3" id="KW-0808">Transferase</keyword>
<dbReference type="PROSITE" id="PS50011">
    <property type="entry name" value="PROTEIN_KINASE_DOM"/>
    <property type="match status" value="1"/>
</dbReference>
<dbReference type="Proteomes" id="UP001227230">
    <property type="component" value="Chromosome 9"/>
</dbReference>
<dbReference type="InterPro" id="IPR003591">
    <property type="entry name" value="Leu-rich_rpt_typical-subtyp"/>
</dbReference>
<keyword evidence="9 12" id="KW-1133">Transmembrane helix</keyword>
<evidence type="ECO:0000256" key="11">
    <source>
        <dbReference type="PROSITE-ProRule" id="PRU10141"/>
    </source>
</evidence>
<feature type="transmembrane region" description="Helical" evidence="12">
    <location>
        <begin position="347"/>
        <end position="368"/>
    </location>
</feature>
<evidence type="ECO:0000256" key="2">
    <source>
        <dbReference type="ARBA" id="ARBA00022614"/>
    </source>
</evidence>
<dbReference type="Pfam" id="PF00560">
    <property type="entry name" value="LRR_1"/>
    <property type="match status" value="3"/>
</dbReference>
<keyword evidence="6 11" id="KW-0547">Nucleotide-binding</keyword>
<dbReference type="SUPFAM" id="SSF52047">
    <property type="entry name" value="RNI-like"/>
    <property type="match status" value="1"/>
</dbReference>
<protein>
    <recommendedName>
        <fullName evidence="13">Protein kinase domain-containing protein</fullName>
    </recommendedName>
</protein>
<evidence type="ECO:0000256" key="1">
    <source>
        <dbReference type="ARBA" id="ARBA00004370"/>
    </source>
</evidence>
<dbReference type="InterPro" id="IPR011009">
    <property type="entry name" value="Kinase-like_dom_sf"/>
</dbReference>
<sequence length="604" mass="67032">MFTGSIPHALGSLRFLERLHLGANNLKGESSIQELSFLTSLTNCKRLRILYLSFNPLIGILPISIGNLSTSLQLFGASTCKLKGNIPTEIGNLSNLYQLSLNNNDLTGTIPPSIGQLQKLQGLYLPANKLQGSIPNDICQLRNLVELYLANNQLSGSIPACLGELAFLRHLYLGSNKLNSTIPLTLWSLNDILSLDMSSNFLVGYLPSDMGNLKVLVKIDLSRNQLSGEIPSNIGGLLDLTSLSLAHNRLEGPILHSFSNLKSLEFMDLSDNALSGEIPKSLEGLVYLKYLNMSFNRLYGEIPTEGPFANFSAESFMMNKALCGSPRLKLPPCRTVTRWSTTISWLLLKYILPTIASTLLLLALIFVWTRCRKRNAVLPTQAESLPLATWRRISYQEIFQAANGFSGGNLLGRGSFGSVYRGTLSDGKDVAIKVFNMQEEAAFKSFDAECEVMRHIRHRNLIKIISSCSNSYIDFKALVLEYVPNGSLEKWLYSHNYCLDILQRLNIMIDVALAMEYLHHSCSTPIVHCDLKPSNILLDEDFGGHVGDFGIAKLLGEEESMRKTQTLATIGYMAPGTFPNSLCLLCLLLGYVCFRRKVLRKEKC</sequence>
<dbReference type="PROSITE" id="PS00107">
    <property type="entry name" value="PROTEIN_KINASE_ATP"/>
    <property type="match status" value="1"/>
</dbReference>
<dbReference type="SMART" id="SM00369">
    <property type="entry name" value="LRR_TYP"/>
    <property type="match status" value="6"/>
</dbReference>
<dbReference type="EMBL" id="CP126656">
    <property type="protein sequence ID" value="WJZ95484.1"/>
    <property type="molecule type" value="Genomic_DNA"/>
</dbReference>
<feature type="binding site" evidence="11">
    <location>
        <position position="444"/>
    </location>
    <ligand>
        <name>ATP</name>
        <dbReference type="ChEBI" id="CHEBI:30616"/>
    </ligand>
</feature>
<feature type="domain" description="Protein kinase" evidence="13">
    <location>
        <begin position="405"/>
        <end position="604"/>
    </location>
</feature>
<accession>A0ABY9CLS6</accession>
<dbReference type="InterPro" id="IPR008271">
    <property type="entry name" value="Ser/Thr_kinase_AS"/>
</dbReference>